<feature type="domain" description="SAM-like" evidence="3">
    <location>
        <begin position="779"/>
        <end position="864"/>
    </location>
</feature>
<dbReference type="AlphaFoldDB" id="A0AAD6GEZ1"/>
<evidence type="ECO:0000259" key="2">
    <source>
        <dbReference type="Pfam" id="PF23394"/>
    </source>
</evidence>
<feature type="compositionally biased region" description="Polar residues" evidence="1">
    <location>
        <begin position="381"/>
        <end position="401"/>
    </location>
</feature>
<proteinExistence type="predicted"/>
<accession>A0AAD6GEZ1</accession>
<name>A0AAD6GEZ1_9EURO</name>
<dbReference type="Pfam" id="PF23394">
    <property type="entry name" value="DUF7102"/>
    <property type="match status" value="1"/>
</dbReference>
<keyword evidence="5" id="KW-1185">Reference proteome</keyword>
<dbReference type="InterPro" id="IPR055528">
    <property type="entry name" value="DUF7102"/>
</dbReference>
<evidence type="ECO:0000256" key="1">
    <source>
        <dbReference type="SAM" id="MobiDB-lite"/>
    </source>
</evidence>
<feature type="region of interest" description="Disordered" evidence="1">
    <location>
        <begin position="376"/>
        <end position="408"/>
    </location>
</feature>
<organism evidence="4 5">
    <name type="scientific">Penicillium frequentans</name>
    <dbReference type="NCBI Taxonomy" id="3151616"/>
    <lineage>
        <taxon>Eukaryota</taxon>
        <taxon>Fungi</taxon>
        <taxon>Dikarya</taxon>
        <taxon>Ascomycota</taxon>
        <taxon>Pezizomycotina</taxon>
        <taxon>Eurotiomycetes</taxon>
        <taxon>Eurotiomycetidae</taxon>
        <taxon>Eurotiales</taxon>
        <taxon>Aspergillaceae</taxon>
        <taxon>Penicillium</taxon>
    </lineage>
</organism>
<evidence type="ECO:0000313" key="5">
    <source>
        <dbReference type="Proteomes" id="UP001220324"/>
    </source>
</evidence>
<reference evidence="4 5" key="1">
    <citation type="journal article" date="2023" name="IMA Fungus">
        <title>Comparative genomic study of the Penicillium genus elucidates a diverse pangenome and 15 lateral gene transfer events.</title>
        <authorList>
            <person name="Petersen C."/>
            <person name="Sorensen T."/>
            <person name="Nielsen M.R."/>
            <person name="Sondergaard T.E."/>
            <person name="Sorensen J.L."/>
            <person name="Fitzpatrick D.A."/>
            <person name="Frisvad J.C."/>
            <person name="Nielsen K.L."/>
        </authorList>
    </citation>
    <scope>NUCLEOTIDE SEQUENCE [LARGE SCALE GENOMIC DNA]</scope>
    <source>
        <strain evidence="4 5">IBT 35679</strain>
    </source>
</reference>
<evidence type="ECO:0000259" key="3">
    <source>
        <dbReference type="Pfam" id="PF23395"/>
    </source>
</evidence>
<dbReference type="Pfam" id="PF23395">
    <property type="entry name" value="SAM_6"/>
    <property type="match status" value="1"/>
</dbReference>
<feature type="domain" description="DUF7102" evidence="2">
    <location>
        <begin position="566"/>
        <end position="748"/>
    </location>
</feature>
<dbReference type="EMBL" id="JAQIZZ010000005">
    <property type="protein sequence ID" value="KAJ5541049.1"/>
    <property type="molecule type" value="Genomic_DNA"/>
</dbReference>
<comment type="caution">
    <text evidence="4">The sequence shown here is derived from an EMBL/GenBank/DDBJ whole genome shotgun (WGS) entry which is preliminary data.</text>
</comment>
<dbReference type="Proteomes" id="UP001220324">
    <property type="component" value="Unassembled WGS sequence"/>
</dbReference>
<gene>
    <name evidence="4" type="ORF">N7494_006125</name>
</gene>
<protein>
    <submittedName>
        <fullName evidence="4">Uncharacterized protein</fullName>
    </submittedName>
</protein>
<evidence type="ECO:0000313" key="4">
    <source>
        <dbReference type="EMBL" id="KAJ5541049.1"/>
    </source>
</evidence>
<dbReference type="InterPro" id="IPR057559">
    <property type="entry name" value="SAM_6"/>
</dbReference>
<sequence>MDPSRFDPDILQYARQQGIAVPAELKIASALSVSEIIPPDQYSDEIANGFKKFYSTARKDLEPQKLDLTRDSALLLIAQKQMTTELPVSWNDMLPSINQMSTRSRDPPLQSEHAIHEIQSIVSQSDSGFNSTCLKTDHVQKGSQSVKLDSYFAPLIAQRLGFGTVWGPPKNYDTPPSLSEVLAQARSFGSVKLDLSKKARILMSKDWRPDNEASSKAVDSMRYEMLFQHKTATLFHDMELVPEKVELHSAQSMQFKSAARTWKIAAMRQGKTPSNNIPLPTFLFPKDPALTQPREGRQALPSIPEDAQAENQSQQLRLSPYVQSGSPIQGPYSAADSMLHKVDDTAVPPDPFKRGRLQPKNISILTQIAQDALDADPHANGTASRPISVGSSPELHTNGSSVDGGVPVTPRSVDSEIAFPMSDKLMPVPSIPLPTTSIESATERFENDNGKSVQRTGLTGTRILERYPTAMLESPCTPSVGLFSTGLGSLSTFMETRGVVTANGSTTSLYFPAHETNRINEQQHQQNQHIPLALGKATFKPSTNSHSHATLAINKYNRATMASDFTLFLSIDLLKTHLQVIQSLEQQPTPPRLIYREYKLFLTPTDSEKPHYRRTPPEADIIIAPSVGIILSSFHALTQTYLPGHRPKDSYIRSNPDVTSPLRERIMYLAPRYEILYLLVSHSVQVQANASLAESLRMNNSIQESLHLLNIFCDSFSCSTMITPLQLPALPEHMTACILTLAAKHTYSLPKICIPVPEPDPSIYANFRGYVTLNQLLKDDETTWEIFLRAIGLNPFAARTVLDVLEAQGGAATGPGGEPQYSPVKGSENKESALTTFIDMRHIERLYRFKGLIGDGLLVRLHDVIEVG</sequence>